<dbReference type="GO" id="GO:0003677">
    <property type="term" value="F:DNA binding"/>
    <property type="evidence" value="ECO:0007669"/>
    <property type="project" value="InterPro"/>
</dbReference>
<accession>A0A2J6Q5P2</accession>
<dbReference type="AlphaFoldDB" id="A0A2J6Q5P2"/>
<dbReference type="GO" id="GO:0006281">
    <property type="term" value="P:DNA repair"/>
    <property type="evidence" value="ECO:0007669"/>
    <property type="project" value="InterPro"/>
</dbReference>
<dbReference type="GO" id="GO:0003910">
    <property type="term" value="F:DNA ligase (ATP) activity"/>
    <property type="evidence" value="ECO:0007669"/>
    <property type="project" value="InterPro"/>
</dbReference>
<name>A0A2J6Q5P2_9HELO</name>
<dbReference type="GO" id="GO:0006310">
    <property type="term" value="P:DNA recombination"/>
    <property type="evidence" value="ECO:0007669"/>
    <property type="project" value="InterPro"/>
</dbReference>
<dbReference type="Proteomes" id="UP000235672">
    <property type="component" value="Unassembled WGS sequence"/>
</dbReference>
<dbReference type="OrthoDB" id="2160351at2759"/>
<evidence type="ECO:0000256" key="1">
    <source>
        <dbReference type="ARBA" id="ARBA00022598"/>
    </source>
</evidence>
<gene>
    <name evidence="2" type="ORF">NA56DRAFT_645399</name>
</gene>
<keyword evidence="1" id="KW-0436">Ligase</keyword>
<organism evidence="2 3">
    <name type="scientific">Hyaloscypha hepaticicola</name>
    <dbReference type="NCBI Taxonomy" id="2082293"/>
    <lineage>
        <taxon>Eukaryota</taxon>
        <taxon>Fungi</taxon>
        <taxon>Dikarya</taxon>
        <taxon>Ascomycota</taxon>
        <taxon>Pezizomycotina</taxon>
        <taxon>Leotiomycetes</taxon>
        <taxon>Helotiales</taxon>
        <taxon>Hyaloscyphaceae</taxon>
        <taxon>Hyaloscypha</taxon>
    </lineage>
</organism>
<dbReference type="EMBL" id="KZ613480">
    <property type="protein sequence ID" value="PMD21563.1"/>
    <property type="molecule type" value="Genomic_DNA"/>
</dbReference>
<dbReference type="Gene3D" id="1.10.3260.10">
    <property type="entry name" value="DNA ligase, ATP-dependent, N-terminal domain"/>
    <property type="match status" value="1"/>
</dbReference>
<dbReference type="InterPro" id="IPR036599">
    <property type="entry name" value="DNA_ligase_N_sf"/>
</dbReference>
<dbReference type="STRING" id="1745343.A0A2J6Q5P2"/>
<keyword evidence="3" id="KW-1185">Reference proteome</keyword>
<evidence type="ECO:0000313" key="3">
    <source>
        <dbReference type="Proteomes" id="UP000235672"/>
    </source>
</evidence>
<proteinExistence type="predicted"/>
<evidence type="ECO:0000313" key="2">
    <source>
        <dbReference type="EMBL" id="PMD21563.1"/>
    </source>
</evidence>
<protein>
    <submittedName>
        <fullName evidence="2">Uncharacterized protein</fullName>
    </submittedName>
</protein>
<sequence>MPFPFVYLCDLLNDLERPHVSRYPMLPKDLANYTKDKVIRWLRMHRDRLNALSTDSTAVMSMLQPENQTDRVYGLDSRSLELVIARAFQLPRRHYLDLQRWKTEPAQGDLGACVKRVMENMDTVSYETFIFLTPLILRLW</sequence>
<reference evidence="2 3" key="1">
    <citation type="submission" date="2016-05" db="EMBL/GenBank/DDBJ databases">
        <title>A degradative enzymes factory behind the ericoid mycorrhizal symbiosis.</title>
        <authorList>
            <consortium name="DOE Joint Genome Institute"/>
            <person name="Martino E."/>
            <person name="Morin E."/>
            <person name="Grelet G."/>
            <person name="Kuo A."/>
            <person name="Kohler A."/>
            <person name="Daghino S."/>
            <person name="Barry K."/>
            <person name="Choi C."/>
            <person name="Cichocki N."/>
            <person name="Clum A."/>
            <person name="Copeland A."/>
            <person name="Hainaut M."/>
            <person name="Haridas S."/>
            <person name="Labutti K."/>
            <person name="Lindquist E."/>
            <person name="Lipzen A."/>
            <person name="Khouja H.-R."/>
            <person name="Murat C."/>
            <person name="Ohm R."/>
            <person name="Olson A."/>
            <person name="Spatafora J."/>
            <person name="Veneault-Fourrey C."/>
            <person name="Henrissat B."/>
            <person name="Grigoriev I."/>
            <person name="Martin F."/>
            <person name="Perotto S."/>
        </authorList>
    </citation>
    <scope>NUCLEOTIDE SEQUENCE [LARGE SCALE GENOMIC DNA]</scope>
    <source>
        <strain evidence="2 3">UAMH 7357</strain>
    </source>
</reference>